<reference evidence="1" key="1">
    <citation type="journal article" date="2018" name="Genome Biol.">
        <title>SKESA: strategic k-mer extension for scrupulous assemblies.</title>
        <authorList>
            <person name="Souvorov A."/>
            <person name="Agarwala R."/>
            <person name="Lipman D.J."/>
        </authorList>
    </citation>
    <scope>NUCLEOTIDE SEQUENCE</scope>
    <source>
        <strain evidence="1">1930</strain>
    </source>
</reference>
<dbReference type="Gene3D" id="3.10.180.10">
    <property type="entry name" value="2,3-Dihydroxybiphenyl 1,2-Dioxygenase, domain 1"/>
    <property type="match status" value="1"/>
</dbReference>
<reference evidence="1" key="3">
    <citation type="submission" date="2019-12" db="EMBL/GenBank/DDBJ databases">
        <authorList>
            <consortium name="NCBI Pathogen Detection Project"/>
        </authorList>
    </citation>
    <scope>NUCLEOTIDE SEQUENCE</scope>
    <source>
        <strain evidence="1">1930</strain>
    </source>
</reference>
<organism evidence="1">
    <name type="scientific">Vibrio parahaemolyticus</name>
    <dbReference type="NCBI Taxonomy" id="670"/>
    <lineage>
        <taxon>Bacteria</taxon>
        <taxon>Pseudomonadati</taxon>
        <taxon>Pseudomonadota</taxon>
        <taxon>Gammaproteobacteria</taxon>
        <taxon>Vibrionales</taxon>
        <taxon>Vibrionaceae</taxon>
        <taxon>Vibrio</taxon>
    </lineage>
</organism>
<name>A0A7Z2RM47_VIBPH</name>
<dbReference type="AlphaFoldDB" id="A0A7Z2RM47"/>
<dbReference type="SUPFAM" id="SSF54593">
    <property type="entry name" value="Glyoxalase/Bleomycin resistance protein/Dihydroxybiphenyl dioxygenase"/>
    <property type="match status" value="1"/>
</dbReference>
<evidence type="ECO:0000313" key="3">
    <source>
        <dbReference type="Proteomes" id="UP000464718"/>
    </source>
</evidence>
<dbReference type="InterPro" id="IPR029068">
    <property type="entry name" value="Glyas_Bleomycin-R_OHBP_Dase"/>
</dbReference>
<accession>A0A7Z2RM47</accession>
<dbReference type="RefSeq" id="WP_114867674.1">
    <property type="nucleotide sequence ID" value="NZ_CP034298.1"/>
</dbReference>
<proteinExistence type="predicted"/>
<dbReference type="Proteomes" id="UP000856022">
    <property type="component" value="Unassembled WGS sequence"/>
</dbReference>
<gene>
    <name evidence="2" type="ORF">EHC69_10895</name>
    <name evidence="1" type="ORF">I7278_00010</name>
</gene>
<evidence type="ECO:0000313" key="2">
    <source>
        <dbReference type="EMBL" id="QHH09818.1"/>
    </source>
</evidence>
<reference evidence="2 3" key="2">
    <citation type="submission" date="2018-12" db="EMBL/GenBank/DDBJ databases">
        <title>Genomic insights into the evolutionary origins and pathogenicity of five Vibrio parahaemolyticus strains isolated from the shrimp with acute hepatopancreatic necrosis disease (AHPND).</title>
        <authorList>
            <person name="Yang Q."/>
            <person name="Dong X."/>
            <person name="Xie G."/>
            <person name="Fu S."/>
            <person name="Zou P."/>
            <person name="Sun J."/>
            <person name="Wang Y."/>
            <person name="Huang J."/>
        </authorList>
    </citation>
    <scope>NUCLEOTIDE SEQUENCE [LARGE SCALE GENOMIC DNA]</scope>
    <source>
        <strain evidence="2 3">20160303005-1</strain>
    </source>
</reference>
<protein>
    <submittedName>
        <fullName evidence="1">Uncharacterized protein</fullName>
    </submittedName>
</protein>
<dbReference type="EMBL" id="CP034298">
    <property type="protein sequence ID" value="QHH09818.1"/>
    <property type="molecule type" value="Genomic_DNA"/>
</dbReference>
<sequence length="107" mass="12388">MKKLHIAIATNSIEESIKDYSKHLGAEPCSFVENEYALWRTESLNFSIRQDITCQPGELRHLGWEDEFADAFSEEKDVNGIVWERFNAALQADEINEIWPQANYVPK</sequence>
<dbReference type="Proteomes" id="UP000464718">
    <property type="component" value="Chromosome i"/>
</dbReference>
<dbReference type="EMBL" id="DACQKT010000001">
    <property type="protein sequence ID" value="HAS6675190.1"/>
    <property type="molecule type" value="Genomic_DNA"/>
</dbReference>
<evidence type="ECO:0000313" key="1">
    <source>
        <dbReference type="EMBL" id="HAS6675190.1"/>
    </source>
</evidence>